<name>A3VGX4_9RHOB</name>
<dbReference type="HOGENOM" id="CLU_3081558_0_0_5"/>
<keyword evidence="2" id="KW-1185">Reference proteome</keyword>
<protein>
    <submittedName>
        <fullName evidence="1">Uncharacterized protein</fullName>
    </submittedName>
</protein>
<evidence type="ECO:0000313" key="2">
    <source>
        <dbReference type="Proteomes" id="UP000002931"/>
    </source>
</evidence>
<accession>A3VGX4</accession>
<gene>
    <name evidence="1" type="ORF">RB2654_14625</name>
</gene>
<dbReference type="Proteomes" id="UP000002931">
    <property type="component" value="Unassembled WGS sequence"/>
</dbReference>
<organism evidence="1 2">
    <name type="scientific">Maritimibacter alkaliphilus HTCC2654</name>
    <dbReference type="NCBI Taxonomy" id="314271"/>
    <lineage>
        <taxon>Bacteria</taxon>
        <taxon>Pseudomonadati</taxon>
        <taxon>Pseudomonadota</taxon>
        <taxon>Alphaproteobacteria</taxon>
        <taxon>Rhodobacterales</taxon>
        <taxon>Roseobacteraceae</taxon>
        <taxon>Maritimibacter</taxon>
    </lineage>
</organism>
<dbReference type="STRING" id="314271.RB2654_14625"/>
<proteinExistence type="predicted"/>
<comment type="caution">
    <text evidence="1">The sequence shown here is derived from an EMBL/GenBank/DDBJ whole genome shotgun (WGS) entry which is preliminary data.</text>
</comment>
<reference evidence="1 2" key="1">
    <citation type="journal article" date="2010" name="J. Bacteriol.">
        <title>Genome sequences of Pelagibaca bermudensis HTCC2601T and Maritimibacter alkaliphilus HTCC2654T, the type strains of two marine Roseobacter genera.</title>
        <authorList>
            <person name="Thrash J.C."/>
            <person name="Cho J.C."/>
            <person name="Ferriera S."/>
            <person name="Johnson J."/>
            <person name="Vergin K.L."/>
            <person name="Giovannoni S.J."/>
        </authorList>
    </citation>
    <scope>NUCLEOTIDE SEQUENCE [LARGE SCALE GENOMIC DNA]</scope>
    <source>
        <strain evidence="1 2">HTCC2654</strain>
    </source>
</reference>
<evidence type="ECO:0000313" key="1">
    <source>
        <dbReference type="EMBL" id="EAQ12529.1"/>
    </source>
</evidence>
<sequence length="52" mass="5468">MSWFLESQLSRSSMVSNALGSVVMGTSGASLRPAIGHGEDRIARGCAPERFG</sequence>
<dbReference type="EMBL" id="AAMT01000008">
    <property type="protein sequence ID" value="EAQ12529.1"/>
    <property type="molecule type" value="Genomic_DNA"/>
</dbReference>
<dbReference type="AlphaFoldDB" id="A3VGX4"/>